<dbReference type="RefSeq" id="WP_198504044.1">
    <property type="nucleotide sequence ID" value="NZ_CP065959.1"/>
</dbReference>
<evidence type="ECO:0000259" key="6">
    <source>
        <dbReference type="Pfam" id="PF08386"/>
    </source>
</evidence>
<feature type="chain" id="PRO_5032356765" evidence="5">
    <location>
        <begin position="35"/>
        <end position="531"/>
    </location>
</feature>
<keyword evidence="3 7" id="KW-0378">Hydrolase</keyword>
<organism evidence="7 8">
    <name type="scientific">Streptomyces alfalfae</name>
    <dbReference type="NCBI Taxonomy" id="1642299"/>
    <lineage>
        <taxon>Bacteria</taxon>
        <taxon>Bacillati</taxon>
        <taxon>Actinomycetota</taxon>
        <taxon>Actinomycetes</taxon>
        <taxon>Kitasatosporales</taxon>
        <taxon>Streptomycetaceae</taxon>
        <taxon>Streptomyces</taxon>
    </lineage>
</organism>
<evidence type="ECO:0000313" key="8">
    <source>
        <dbReference type="Proteomes" id="UP000596130"/>
    </source>
</evidence>
<dbReference type="Proteomes" id="UP000596130">
    <property type="component" value="Chromosome"/>
</dbReference>
<dbReference type="InterPro" id="IPR013595">
    <property type="entry name" value="Pept_S33_TAP-like_C"/>
</dbReference>
<dbReference type="InterPro" id="IPR051601">
    <property type="entry name" value="Serine_prot/Carboxylest_S33"/>
</dbReference>
<sequence length="531" mass="56069">MNTRAVALRSLAALAGTAAALTGPAAALTPAASAAPGVRDTARAAPLAWEKCATKAYPRLQCASLKVPLDHRDPGGRRITLALSRVPHTARTSQGPLLVNPGGPGGSGLSMAGFVAKSLPAKVAAQYDVIGFDPRGVGRSTPALNCRPGHFAPVRPGSLPATPALEKTNLDRARAFADACHAKYADVLPFIDTVSTAQDMDAIRAALGARRVSFFGYSYGTYLGAVYGRLFPQRVRRMALDSVVDPTGVWYDVNLRQNLAFDLRHKALMAWIARHDDAYGLGGDAAAVEARWYAMRDGLAARPAGGKVGPAELEDTFLPGGYDDRHWPRLAQAFAAHADQGDARPLVAAYEDLAASDAEKENGYSVYTAVQCRDALWPRDWGTWRADHAALHAKAPFTTWNNAWFNAPCAFWRTHHLSAPDVLGAKLPPVLLFQATGDPATPYAGALAMHRRLPGSRLVVESGGGNHGITLNGNTCLDTHLASYLASGKLPRDRGEGADATCAAGPEPEPRSAGAAPRAVPAAGRGVLPPR</sequence>
<protein>
    <submittedName>
        <fullName evidence="7">Alpha/beta fold hydrolase</fullName>
    </submittedName>
</protein>
<evidence type="ECO:0000256" key="4">
    <source>
        <dbReference type="SAM" id="MobiDB-lite"/>
    </source>
</evidence>
<evidence type="ECO:0000256" key="5">
    <source>
        <dbReference type="SAM" id="SignalP"/>
    </source>
</evidence>
<gene>
    <name evidence="7" type="ORF">I8755_30385</name>
</gene>
<evidence type="ECO:0000256" key="3">
    <source>
        <dbReference type="ARBA" id="ARBA00022801"/>
    </source>
</evidence>
<name>A0A7T4U0J2_9ACTN</name>
<reference evidence="7 8" key="1">
    <citation type="submission" date="2020-12" db="EMBL/GenBank/DDBJ databases">
        <title>Identification and biosynthesis of polyene macrolides produced by Streptomyces alfalfae Men-myco-93-63.</title>
        <authorList>
            <person name="Liu D."/>
            <person name="Li Y."/>
            <person name="Liu L."/>
            <person name="Han X."/>
            <person name="Shen F."/>
        </authorList>
    </citation>
    <scope>NUCLEOTIDE SEQUENCE [LARGE SCALE GENOMIC DNA]</scope>
    <source>
        <strain evidence="7 8">Men-myco-93-63</strain>
    </source>
</reference>
<proteinExistence type="inferred from homology"/>
<feature type="compositionally biased region" description="Low complexity" evidence="4">
    <location>
        <begin position="513"/>
        <end position="531"/>
    </location>
</feature>
<comment type="similarity">
    <text evidence="1">Belongs to the peptidase S33 family.</text>
</comment>
<keyword evidence="2 5" id="KW-0732">Signal</keyword>
<feature type="region of interest" description="Disordered" evidence="4">
    <location>
        <begin position="490"/>
        <end position="531"/>
    </location>
</feature>
<dbReference type="InterPro" id="IPR006311">
    <property type="entry name" value="TAT_signal"/>
</dbReference>
<dbReference type="AlphaFoldDB" id="A0A7T4U0J2"/>
<dbReference type="InterPro" id="IPR029058">
    <property type="entry name" value="AB_hydrolase_fold"/>
</dbReference>
<accession>A0A7T4U0J2</accession>
<dbReference type="Gene3D" id="3.40.50.1820">
    <property type="entry name" value="alpha/beta hydrolase"/>
    <property type="match status" value="1"/>
</dbReference>
<dbReference type="Pfam" id="PF08386">
    <property type="entry name" value="Abhydrolase_4"/>
    <property type="match status" value="1"/>
</dbReference>
<evidence type="ECO:0000313" key="7">
    <source>
        <dbReference type="EMBL" id="QQC92225.1"/>
    </source>
</evidence>
<dbReference type="PANTHER" id="PTHR43248">
    <property type="entry name" value="2-SUCCINYL-6-HYDROXY-2,4-CYCLOHEXADIENE-1-CARBOXYLATE SYNTHASE"/>
    <property type="match status" value="1"/>
</dbReference>
<evidence type="ECO:0000256" key="2">
    <source>
        <dbReference type="ARBA" id="ARBA00022729"/>
    </source>
</evidence>
<dbReference type="PANTHER" id="PTHR43248:SF29">
    <property type="entry name" value="TRIPEPTIDYL AMINOPEPTIDASE"/>
    <property type="match status" value="1"/>
</dbReference>
<dbReference type="SUPFAM" id="SSF53474">
    <property type="entry name" value="alpha/beta-Hydrolases"/>
    <property type="match status" value="1"/>
</dbReference>
<evidence type="ECO:0000256" key="1">
    <source>
        <dbReference type="ARBA" id="ARBA00010088"/>
    </source>
</evidence>
<dbReference type="GO" id="GO:0016787">
    <property type="term" value="F:hydrolase activity"/>
    <property type="evidence" value="ECO:0007669"/>
    <property type="project" value="UniProtKB-KW"/>
</dbReference>
<dbReference type="EMBL" id="CP065959">
    <property type="protein sequence ID" value="QQC92225.1"/>
    <property type="molecule type" value="Genomic_DNA"/>
</dbReference>
<feature type="domain" description="Peptidase S33 tripeptidyl aminopeptidase-like C-terminal" evidence="6">
    <location>
        <begin position="397"/>
        <end position="493"/>
    </location>
</feature>
<dbReference type="PROSITE" id="PS51318">
    <property type="entry name" value="TAT"/>
    <property type="match status" value="1"/>
</dbReference>
<feature type="signal peptide" evidence="5">
    <location>
        <begin position="1"/>
        <end position="34"/>
    </location>
</feature>